<name>A0A7E4VTL3_PANRE</name>
<evidence type="ECO:0000256" key="3">
    <source>
        <dbReference type="ARBA" id="ARBA00022692"/>
    </source>
</evidence>
<feature type="transmembrane region" description="Helical" evidence="6">
    <location>
        <begin position="64"/>
        <end position="83"/>
    </location>
</feature>
<accession>A0A7E4VTL3</accession>
<dbReference type="PANTHER" id="PTHR28668">
    <property type="entry name" value="TRANSMEMBRANE PROTEIN 234"/>
    <property type="match status" value="1"/>
</dbReference>
<evidence type="ECO:0000256" key="5">
    <source>
        <dbReference type="ARBA" id="ARBA00023136"/>
    </source>
</evidence>
<dbReference type="PANTHER" id="PTHR28668:SF1">
    <property type="entry name" value="TRANSMEMBRANE PROTEIN 234"/>
    <property type="match status" value="1"/>
</dbReference>
<keyword evidence="4 6" id="KW-1133">Transmembrane helix</keyword>
<dbReference type="Pfam" id="PF10639">
    <property type="entry name" value="TMEM234"/>
    <property type="match status" value="1"/>
</dbReference>
<dbReference type="Proteomes" id="UP000492821">
    <property type="component" value="Unassembled WGS sequence"/>
</dbReference>
<protein>
    <submittedName>
        <fullName evidence="8">Transmembrane protein 234 homolog</fullName>
    </submittedName>
</protein>
<feature type="transmembrane region" description="Helical" evidence="6">
    <location>
        <begin position="89"/>
        <end position="109"/>
    </location>
</feature>
<keyword evidence="5 6" id="KW-0472">Membrane</keyword>
<sequence length="135" mass="14761">MESIELSTIFDPQMFAIIGVSLLWGITNPFIARGTKSATRPPPDTAIWLRPLLELHCFVSNWRFALPFVLNQLASLLFMALVVNLPLTFTVVSVNSLTFLITAITGVYIGEGKLSAHTIVGCILVLVGVIITTIF</sequence>
<dbReference type="InterPro" id="IPR037185">
    <property type="entry name" value="EmrE-like"/>
</dbReference>
<dbReference type="SUPFAM" id="SSF103481">
    <property type="entry name" value="Multidrug resistance efflux transporter EmrE"/>
    <property type="match status" value="1"/>
</dbReference>
<proteinExistence type="inferred from homology"/>
<evidence type="ECO:0000313" key="8">
    <source>
        <dbReference type="WBParaSite" id="Pan_g3200.t1"/>
    </source>
</evidence>
<evidence type="ECO:0000313" key="7">
    <source>
        <dbReference type="Proteomes" id="UP000492821"/>
    </source>
</evidence>
<dbReference type="WBParaSite" id="Pan_g3200.t1">
    <property type="protein sequence ID" value="Pan_g3200.t1"/>
    <property type="gene ID" value="Pan_g3200"/>
</dbReference>
<reference evidence="8" key="2">
    <citation type="submission" date="2020-10" db="UniProtKB">
        <authorList>
            <consortium name="WormBaseParasite"/>
        </authorList>
    </citation>
    <scope>IDENTIFICATION</scope>
</reference>
<evidence type="ECO:0000256" key="4">
    <source>
        <dbReference type="ARBA" id="ARBA00022989"/>
    </source>
</evidence>
<comment type="similarity">
    <text evidence="2">Belongs to the TMEM234 family.</text>
</comment>
<dbReference type="AlphaFoldDB" id="A0A7E4VTL3"/>
<evidence type="ECO:0000256" key="6">
    <source>
        <dbReference type="SAM" id="Phobius"/>
    </source>
</evidence>
<evidence type="ECO:0000256" key="2">
    <source>
        <dbReference type="ARBA" id="ARBA00005977"/>
    </source>
</evidence>
<reference evidence="7" key="1">
    <citation type="journal article" date="2013" name="Genetics">
        <title>The draft genome and transcriptome of Panagrellus redivivus are shaped by the harsh demands of a free-living lifestyle.</title>
        <authorList>
            <person name="Srinivasan J."/>
            <person name="Dillman A.R."/>
            <person name="Macchietto M.G."/>
            <person name="Heikkinen L."/>
            <person name="Lakso M."/>
            <person name="Fracchia K.M."/>
            <person name="Antoshechkin I."/>
            <person name="Mortazavi A."/>
            <person name="Wong G."/>
            <person name="Sternberg P.W."/>
        </authorList>
    </citation>
    <scope>NUCLEOTIDE SEQUENCE [LARGE SCALE GENOMIC DNA]</scope>
    <source>
        <strain evidence="7">MT8872</strain>
    </source>
</reference>
<feature type="transmembrane region" description="Helical" evidence="6">
    <location>
        <begin position="116"/>
        <end position="134"/>
    </location>
</feature>
<keyword evidence="7" id="KW-1185">Reference proteome</keyword>
<feature type="transmembrane region" description="Helical" evidence="6">
    <location>
        <begin position="12"/>
        <end position="31"/>
    </location>
</feature>
<organism evidence="7 8">
    <name type="scientific">Panagrellus redivivus</name>
    <name type="common">Microworm</name>
    <dbReference type="NCBI Taxonomy" id="6233"/>
    <lineage>
        <taxon>Eukaryota</taxon>
        <taxon>Metazoa</taxon>
        <taxon>Ecdysozoa</taxon>
        <taxon>Nematoda</taxon>
        <taxon>Chromadorea</taxon>
        <taxon>Rhabditida</taxon>
        <taxon>Tylenchina</taxon>
        <taxon>Panagrolaimomorpha</taxon>
        <taxon>Panagrolaimoidea</taxon>
        <taxon>Panagrolaimidae</taxon>
        <taxon>Panagrellus</taxon>
    </lineage>
</organism>
<comment type="subcellular location">
    <subcellularLocation>
        <location evidence="1">Membrane</location>
        <topology evidence="1">Multi-pass membrane protein</topology>
    </subcellularLocation>
</comment>
<evidence type="ECO:0000256" key="1">
    <source>
        <dbReference type="ARBA" id="ARBA00004141"/>
    </source>
</evidence>
<keyword evidence="3 6" id="KW-0812">Transmembrane</keyword>
<dbReference type="InterPro" id="IPR018908">
    <property type="entry name" value="TMEM234"/>
</dbReference>
<dbReference type="GO" id="GO:0016020">
    <property type="term" value="C:membrane"/>
    <property type="evidence" value="ECO:0007669"/>
    <property type="project" value="UniProtKB-SubCell"/>
</dbReference>